<gene>
    <name evidence="3 8" type="primary">coaBC</name>
    <name evidence="8" type="ORF">GCM10009750_31000</name>
</gene>
<evidence type="ECO:0000313" key="9">
    <source>
        <dbReference type="Proteomes" id="UP001501746"/>
    </source>
</evidence>
<keyword evidence="3 4" id="KW-0436">Ligase</keyword>
<keyword evidence="3 4" id="KW-0285">Flavoprotein</keyword>
<comment type="catalytic activity">
    <reaction evidence="3 4">
        <text>N-[(R)-4-phosphopantothenoyl]-L-cysteine + H(+) = (R)-4'-phosphopantetheine + CO2</text>
        <dbReference type="Rhea" id="RHEA:16793"/>
        <dbReference type="ChEBI" id="CHEBI:15378"/>
        <dbReference type="ChEBI" id="CHEBI:16526"/>
        <dbReference type="ChEBI" id="CHEBI:59458"/>
        <dbReference type="ChEBI" id="CHEBI:61723"/>
        <dbReference type="EC" id="4.1.1.36"/>
    </reaction>
</comment>
<sequence length="432" mass="44125">MSRLNIVVGITGGIAAYKAVGVVRALVLAGHDVHVVPTEGALRFVGRPTLEAISRNPVHVDLYEGVSEVRHVAIGQAADLIVIAPATANTIAKLAAGLADDLLGNTVLASEAPIVIAPAMHTEMWANPATRTNVATLRERGVTVVGPAVGQLTGADSGPGRMEEPDVIVEAALARVGASARRDLAGRRVVVTAGGTREPLDPVRFLGNRSSGKQGVALAEAARARGAEVTLIAANLEVADPVGCGIRPVSTAAELQAAVIEEALGADVVVMAAAVADYRPATVSESKIKKQPGEDGLTLELVRNPDILAELGHAPHDGTLLVGFAAETEPDDERLVALGAAKLEAKGADLLVVNRVGWTEGFARDENRVVILGAGGAVLDRSAGSKMSVADAILDVVARHLGGEPDGAADTLGASDPVPAASAVRADTRSRS</sequence>
<feature type="binding site" evidence="3">
    <location>
        <begin position="305"/>
        <end position="308"/>
    </location>
    <ligand>
        <name>CTP</name>
        <dbReference type="ChEBI" id="CHEBI:37563"/>
    </ligand>
</feature>
<comment type="pathway">
    <text evidence="3 4">Cofactor biosynthesis; coenzyme A biosynthesis; CoA from (R)-pantothenate: step 2/5.</text>
</comment>
<comment type="caution">
    <text evidence="8">The sequence shown here is derived from an EMBL/GenBank/DDBJ whole genome shotgun (WGS) entry which is preliminary data.</text>
</comment>
<comment type="function">
    <text evidence="4">Catalyzes two steps in the biosynthesis of coenzyme A. In the first step cysteine is conjugated to 4'-phosphopantothenate to form 4-phosphopantothenoylcysteine, in the latter compound is decarboxylated to form 4'-phosphopantotheine.</text>
</comment>
<dbReference type="InterPro" id="IPR007085">
    <property type="entry name" value="DNA/pantothenate-metab_flavo_C"/>
</dbReference>
<dbReference type="EC" id="6.3.2.5" evidence="3"/>
<proteinExistence type="inferred from homology"/>
<evidence type="ECO:0000256" key="3">
    <source>
        <dbReference type="HAMAP-Rule" id="MF_02225"/>
    </source>
</evidence>
<feature type="binding site" evidence="3">
    <location>
        <position position="287"/>
    </location>
    <ligand>
        <name>CTP</name>
        <dbReference type="ChEBI" id="CHEBI:37563"/>
    </ligand>
</feature>
<keyword evidence="9" id="KW-1185">Reference proteome</keyword>
<dbReference type="HAMAP" id="MF_02225">
    <property type="entry name" value="CoaBC"/>
    <property type="match status" value="1"/>
</dbReference>
<comment type="cofactor">
    <cofactor evidence="3">
        <name>Mg(2+)</name>
        <dbReference type="ChEBI" id="CHEBI:18420"/>
    </cofactor>
</comment>
<keyword evidence="3" id="KW-0479">Metal-binding</keyword>
<protein>
    <recommendedName>
        <fullName evidence="3">Coenzyme A biosynthesis bifunctional protein CoaBC</fullName>
    </recommendedName>
    <alternativeName>
        <fullName evidence="3">DNA/pantothenate metabolism flavoprotein</fullName>
    </alternativeName>
    <alternativeName>
        <fullName evidence="3">Phosphopantothenoylcysteine synthetase/decarboxylase</fullName>
        <shortName evidence="3">PPCS-PPCDC</shortName>
    </alternativeName>
    <domain>
        <recommendedName>
            <fullName evidence="3">Phosphopantothenoylcysteine decarboxylase</fullName>
            <shortName evidence="3">PPC decarboxylase</shortName>
            <shortName evidence="3">PPC-DC</shortName>
            <ecNumber evidence="3">4.1.1.36</ecNumber>
        </recommendedName>
        <alternativeName>
            <fullName evidence="3">CoaC</fullName>
        </alternativeName>
    </domain>
    <domain>
        <recommendedName>
            <fullName evidence="3">Phosphopantothenate--cysteine ligase</fullName>
            <ecNumber evidence="3">6.3.2.5</ecNumber>
        </recommendedName>
        <alternativeName>
            <fullName evidence="3">CoaB</fullName>
        </alternativeName>
        <alternativeName>
            <fullName evidence="3">Phosphopantothenoylcysteine synthetase</fullName>
            <shortName evidence="3">PPC synthetase</shortName>
            <shortName evidence="3">PPC-S</shortName>
        </alternativeName>
    </domain>
</protein>
<evidence type="ECO:0000256" key="4">
    <source>
        <dbReference type="RuleBase" id="RU364078"/>
    </source>
</evidence>
<evidence type="ECO:0000313" key="8">
    <source>
        <dbReference type="EMBL" id="GAA1842544.1"/>
    </source>
</evidence>
<keyword evidence="3 4" id="KW-0288">FMN</keyword>
<dbReference type="SUPFAM" id="SSF52507">
    <property type="entry name" value="Homo-oligomeric flavin-containing Cys decarboxylases, HFCD"/>
    <property type="match status" value="1"/>
</dbReference>
<dbReference type="Pfam" id="PF04127">
    <property type="entry name" value="DFP"/>
    <property type="match status" value="1"/>
</dbReference>
<evidence type="ECO:0000256" key="1">
    <source>
        <dbReference type="ARBA" id="ARBA00022793"/>
    </source>
</evidence>
<dbReference type="Gene3D" id="3.40.50.10300">
    <property type="entry name" value="CoaB-like"/>
    <property type="match status" value="1"/>
</dbReference>
<feature type="region of interest" description="Disordered" evidence="5">
    <location>
        <begin position="405"/>
        <end position="432"/>
    </location>
</feature>
<accession>A0ABN2MXV9</accession>
<dbReference type="PANTHER" id="PTHR14359">
    <property type="entry name" value="HOMO-OLIGOMERIC FLAVIN CONTAINING CYS DECARBOXYLASE FAMILY"/>
    <property type="match status" value="1"/>
</dbReference>
<evidence type="ECO:0000256" key="5">
    <source>
        <dbReference type="SAM" id="MobiDB-lite"/>
    </source>
</evidence>
<feature type="binding site" evidence="3">
    <location>
        <position position="342"/>
    </location>
    <ligand>
        <name>CTP</name>
        <dbReference type="ChEBI" id="CHEBI:37563"/>
    </ligand>
</feature>
<keyword evidence="3" id="KW-0460">Magnesium</keyword>
<reference evidence="8 9" key="1">
    <citation type="journal article" date="2019" name="Int. J. Syst. Evol. Microbiol.">
        <title>The Global Catalogue of Microorganisms (GCM) 10K type strain sequencing project: providing services to taxonomists for standard genome sequencing and annotation.</title>
        <authorList>
            <consortium name="The Broad Institute Genomics Platform"/>
            <consortium name="The Broad Institute Genome Sequencing Center for Infectious Disease"/>
            <person name="Wu L."/>
            <person name="Ma J."/>
        </authorList>
    </citation>
    <scope>NUCLEOTIDE SEQUENCE [LARGE SCALE GENOMIC DNA]</scope>
    <source>
        <strain evidence="8 9">JCM 14323</strain>
    </source>
</reference>
<dbReference type="PANTHER" id="PTHR14359:SF6">
    <property type="entry name" value="PHOSPHOPANTOTHENOYLCYSTEINE DECARBOXYLASE"/>
    <property type="match status" value="1"/>
</dbReference>
<evidence type="ECO:0000256" key="2">
    <source>
        <dbReference type="ARBA" id="ARBA00023239"/>
    </source>
</evidence>
<feature type="domain" description="Flavoprotein" evidence="6">
    <location>
        <begin position="5"/>
        <end position="173"/>
    </location>
</feature>
<keyword evidence="3" id="KW-0511">Multifunctional enzyme</keyword>
<comment type="cofactor">
    <cofactor evidence="3">
        <name>FMN</name>
        <dbReference type="ChEBI" id="CHEBI:58210"/>
    </cofactor>
    <text evidence="3">Binds 1 FMN per subunit.</text>
</comment>
<feature type="binding site" evidence="3">
    <location>
        <position position="277"/>
    </location>
    <ligand>
        <name>CTP</name>
        <dbReference type="ChEBI" id="CHEBI:37563"/>
    </ligand>
</feature>
<feature type="binding site" evidence="3">
    <location>
        <position position="324"/>
    </location>
    <ligand>
        <name>CTP</name>
        <dbReference type="ChEBI" id="CHEBI:37563"/>
    </ligand>
</feature>
<evidence type="ECO:0000259" key="7">
    <source>
        <dbReference type="Pfam" id="PF04127"/>
    </source>
</evidence>
<dbReference type="Gene3D" id="3.40.50.1950">
    <property type="entry name" value="Flavin prenyltransferase-like"/>
    <property type="match status" value="1"/>
</dbReference>
<dbReference type="InterPro" id="IPR005252">
    <property type="entry name" value="CoaBC"/>
</dbReference>
<keyword evidence="1 3" id="KW-0210">Decarboxylase</keyword>
<dbReference type="EC" id="4.1.1.36" evidence="3"/>
<dbReference type="Proteomes" id="UP001501746">
    <property type="component" value="Unassembled WGS sequence"/>
</dbReference>
<name>A0ABN2MXV9_9MICO</name>
<feature type="domain" description="DNA/pantothenate metabolism flavoprotein C-terminal" evidence="7">
    <location>
        <begin position="184"/>
        <end position="399"/>
    </location>
</feature>
<comment type="pathway">
    <text evidence="3 4">Cofactor biosynthesis; coenzyme A biosynthesis; CoA from (R)-pantothenate: step 3/5.</text>
</comment>
<dbReference type="EMBL" id="BAAANK010000009">
    <property type="protein sequence ID" value="GAA1842544.1"/>
    <property type="molecule type" value="Genomic_DNA"/>
</dbReference>
<dbReference type="Pfam" id="PF02441">
    <property type="entry name" value="Flavoprotein"/>
    <property type="match status" value="1"/>
</dbReference>
<keyword evidence="2 3" id="KW-0456">Lyase</keyword>
<dbReference type="InterPro" id="IPR003382">
    <property type="entry name" value="Flavoprotein"/>
</dbReference>
<dbReference type="InterPro" id="IPR036551">
    <property type="entry name" value="Flavin_trans-like"/>
</dbReference>
<evidence type="ECO:0000259" key="6">
    <source>
        <dbReference type="Pfam" id="PF02441"/>
    </source>
</evidence>
<comment type="caution">
    <text evidence="3">Lacks conserved residue(s) required for the propagation of feature annotation.</text>
</comment>
<feature type="binding site" evidence="3">
    <location>
        <position position="346"/>
    </location>
    <ligand>
        <name>CTP</name>
        <dbReference type="ChEBI" id="CHEBI:37563"/>
    </ligand>
</feature>
<comment type="function">
    <text evidence="3">Catalyzes two sequential steps in the biosynthesis of coenzyme A. In the first step cysteine is conjugated to 4'-phosphopantothenate to form 4-phosphopantothenoylcysteine. In the second step the latter compound is decarboxylated to form 4'-phosphopantotheine.</text>
</comment>
<comment type="similarity">
    <text evidence="3 4">In the N-terminal section; belongs to the HFCD (homo-oligomeric flavin containing Cys decarboxylase) superfamily.</text>
</comment>
<feature type="region of interest" description="Phosphopantothenate--cysteine ligase" evidence="3">
    <location>
        <begin position="189"/>
        <end position="432"/>
    </location>
</feature>
<dbReference type="SUPFAM" id="SSF102645">
    <property type="entry name" value="CoaB-like"/>
    <property type="match status" value="1"/>
</dbReference>
<dbReference type="GO" id="GO:0016874">
    <property type="term" value="F:ligase activity"/>
    <property type="evidence" value="ECO:0007669"/>
    <property type="project" value="UniProtKB-KW"/>
</dbReference>
<dbReference type="InterPro" id="IPR035929">
    <property type="entry name" value="CoaB-like_sf"/>
</dbReference>
<dbReference type="NCBIfam" id="TIGR00521">
    <property type="entry name" value="coaBC_dfp"/>
    <property type="match status" value="1"/>
</dbReference>
<comment type="catalytic activity">
    <reaction evidence="3 4">
        <text>(R)-4'-phosphopantothenate + L-cysteine + CTP = N-[(R)-4-phosphopantothenoyl]-L-cysteine + CMP + diphosphate + H(+)</text>
        <dbReference type="Rhea" id="RHEA:19397"/>
        <dbReference type="ChEBI" id="CHEBI:10986"/>
        <dbReference type="ChEBI" id="CHEBI:15378"/>
        <dbReference type="ChEBI" id="CHEBI:33019"/>
        <dbReference type="ChEBI" id="CHEBI:35235"/>
        <dbReference type="ChEBI" id="CHEBI:37563"/>
        <dbReference type="ChEBI" id="CHEBI:59458"/>
        <dbReference type="ChEBI" id="CHEBI:60377"/>
        <dbReference type="EC" id="6.3.2.5"/>
    </reaction>
</comment>
<organism evidence="8 9">
    <name type="scientific">Agromyces salentinus</name>
    <dbReference type="NCBI Taxonomy" id="269421"/>
    <lineage>
        <taxon>Bacteria</taxon>
        <taxon>Bacillati</taxon>
        <taxon>Actinomycetota</taxon>
        <taxon>Actinomycetes</taxon>
        <taxon>Micrococcales</taxon>
        <taxon>Microbacteriaceae</taxon>
        <taxon>Agromyces</taxon>
    </lineage>
</organism>
<comment type="similarity">
    <text evidence="3 4">In the C-terminal section; belongs to the PPC synthetase family.</text>
</comment>
<dbReference type="RefSeq" id="WP_157427663.1">
    <property type="nucleotide sequence ID" value="NZ_BAAANK010000009.1"/>
</dbReference>
<feature type="region of interest" description="Phosphopantothenoylcysteine decarboxylase" evidence="3">
    <location>
        <begin position="1"/>
        <end position="188"/>
    </location>
</feature>